<evidence type="ECO:0000256" key="4">
    <source>
        <dbReference type="ARBA" id="ARBA00022679"/>
    </source>
</evidence>
<proteinExistence type="inferred from homology"/>
<comment type="subunit">
    <text evidence="2 5">Homodecamer; pentamer of dimers.</text>
</comment>
<dbReference type="GO" id="GO:0003864">
    <property type="term" value="F:3-methyl-2-oxobutanoate hydroxymethyltransferase activity"/>
    <property type="evidence" value="ECO:0007669"/>
    <property type="project" value="UniProtKB-EC"/>
</dbReference>
<reference evidence="6 7" key="1">
    <citation type="submission" date="2021-08" db="EMBL/GenBank/DDBJ databases">
        <title>Bartonella raoulti 094 sp. nov.</title>
        <authorList>
            <person name="Zgheib R."/>
            <person name="Hammoud A."/>
        </authorList>
    </citation>
    <scope>NUCLEOTIDE SEQUENCE [LARGE SCALE GENOMIC DNA]</scope>
    <source>
        <strain evidence="6 7">094</strain>
    </source>
</reference>
<feature type="active site" description="Proton acceptor" evidence="5">
    <location>
        <position position="187"/>
    </location>
</feature>
<keyword evidence="4 5" id="KW-0808">Transferase</keyword>
<feature type="binding site" evidence="5">
    <location>
        <position position="49"/>
    </location>
    <ligand>
        <name>Mg(2+)</name>
        <dbReference type="ChEBI" id="CHEBI:18420"/>
    </ligand>
</feature>
<dbReference type="Pfam" id="PF02548">
    <property type="entry name" value="Pantoate_transf"/>
    <property type="match status" value="1"/>
</dbReference>
<feature type="binding site" evidence="5">
    <location>
        <position position="118"/>
    </location>
    <ligand>
        <name>3-methyl-2-oxobutanoate</name>
        <dbReference type="ChEBI" id="CHEBI:11851"/>
    </ligand>
</feature>
<comment type="function">
    <text evidence="5">Catalyzes the reversible reaction in which hydroxymethyl group from 5,10-methylenetetrahydrofolate is transferred onto alpha-ketoisovalerate to form ketopantoate.</text>
</comment>
<dbReference type="SUPFAM" id="SSF51621">
    <property type="entry name" value="Phosphoenolpyruvate/pyruvate domain"/>
    <property type="match status" value="1"/>
</dbReference>
<name>A0ABS7I5D0_9HYPH</name>
<feature type="binding site" evidence="5">
    <location>
        <begin position="49"/>
        <end position="50"/>
    </location>
    <ligand>
        <name>3-methyl-2-oxobutanoate</name>
        <dbReference type="ChEBI" id="CHEBI:11851"/>
    </ligand>
</feature>
<dbReference type="InterPro" id="IPR040442">
    <property type="entry name" value="Pyrv_kinase-like_dom_sf"/>
</dbReference>
<comment type="catalytic activity">
    <reaction evidence="5">
        <text>(6R)-5,10-methylene-5,6,7,8-tetrahydrofolate + 3-methyl-2-oxobutanoate + H2O = 2-dehydropantoate + (6S)-5,6,7,8-tetrahydrofolate</text>
        <dbReference type="Rhea" id="RHEA:11824"/>
        <dbReference type="ChEBI" id="CHEBI:11561"/>
        <dbReference type="ChEBI" id="CHEBI:11851"/>
        <dbReference type="ChEBI" id="CHEBI:15377"/>
        <dbReference type="ChEBI" id="CHEBI:15636"/>
        <dbReference type="ChEBI" id="CHEBI:57453"/>
        <dbReference type="EC" id="2.1.2.11"/>
    </reaction>
</comment>
<evidence type="ECO:0000313" key="7">
    <source>
        <dbReference type="Proteomes" id="UP000746918"/>
    </source>
</evidence>
<keyword evidence="5" id="KW-0460">Magnesium</keyword>
<dbReference type="InterPro" id="IPR003700">
    <property type="entry name" value="Pantoate_hydroxy_MeTrfase"/>
</dbReference>
<organism evidence="6 7">
    <name type="scientific">Bartonella raoultii</name>
    <dbReference type="NCBI Taxonomy" id="1457020"/>
    <lineage>
        <taxon>Bacteria</taxon>
        <taxon>Pseudomonadati</taxon>
        <taxon>Pseudomonadota</taxon>
        <taxon>Alphaproteobacteria</taxon>
        <taxon>Hyphomicrobiales</taxon>
        <taxon>Bartonellaceae</taxon>
        <taxon>Bartonella</taxon>
    </lineage>
</organism>
<protein>
    <recommendedName>
        <fullName evidence="5">3-methyl-2-oxobutanoate hydroxymethyltransferase</fullName>
        <ecNumber evidence="5">2.1.2.11</ecNumber>
    </recommendedName>
    <alternativeName>
        <fullName evidence="5">Ketopantoate hydroxymethyltransferase</fullName>
        <shortName evidence="5">KPHMT</shortName>
    </alternativeName>
</protein>
<dbReference type="PANTHER" id="PTHR20881">
    <property type="entry name" value="3-METHYL-2-OXOBUTANOATE HYDROXYMETHYLTRANSFERASE"/>
    <property type="match status" value="1"/>
</dbReference>
<dbReference type="NCBIfam" id="NF001452">
    <property type="entry name" value="PRK00311.1"/>
    <property type="match status" value="1"/>
</dbReference>
<dbReference type="CDD" id="cd06557">
    <property type="entry name" value="KPHMT-like"/>
    <property type="match status" value="1"/>
</dbReference>
<comment type="similarity">
    <text evidence="1 5">Belongs to the PanB family.</text>
</comment>
<keyword evidence="7" id="KW-1185">Reference proteome</keyword>
<dbReference type="Proteomes" id="UP000746918">
    <property type="component" value="Unassembled WGS sequence"/>
</dbReference>
<evidence type="ECO:0000313" key="6">
    <source>
        <dbReference type="EMBL" id="MBX4336063.1"/>
    </source>
</evidence>
<dbReference type="InterPro" id="IPR015813">
    <property type="entry name" value="Pyrv/PenolPyrv_kinase-like_dom"/>
</dbReference>
<dbReference type="PIRSF" id="PIRSF000388">
    <property type="entry name" value="Pantoate_hydroxy_MeTrfase"/>
    <property type="match status" value="1"/>
</dbReference>
<dbReference type="Gene3D" id="3.20.20.60">
    <property type="entry name" value="Phosphoenolpyruvate-binding domains"/>
    <property type="match status" value="1"/>
</dbReference>
<sequence>MSIHKTIKRITSSEIRSRKGQKPIVSLTAYQAYTARIADPYCDVLLVGDSVGMIVYGFETTLPVNLDMMILHGQAVVRGSQRALVVVDMPFGSYEESPEQAFLNASRIIAQTGCGAIKLEGGIYIAETIHFLSTRGIPVMAHIGLTPQAVNRLGGFKTQGRKESDWQKIEADGVAVEEAGAFSVVLEGIVEPLAVKLTEKLSIPTIGIGASNQCDGQVLVMEDMLGYGAHAPKFVRRYASLENEMESAIKNYAQDVKSRAFPSDNEVYKLKPNLILDK</sequence>
<dbReference type="EC" id="2.1.2.11" evidence="5"/>
<evidence type="ECO:0000256" key="3">
    <source>
        <dbReference type="ARBA" id="ARBA00022655"/>
    </source>
</evidence>
<keyword evidence="3 5" id="KW-0566">Pantothenate biosynthesis</keyword>
<evidence type="ECO:0000256" key="2">
    <source>
        <dbReference type="ARBA" id="ARBA00011424"/>
    </source>
</evidence>
<gene>
    <name evidence="5 6" type="primary">panB</name>
    <name evidence="6" type="ORF">K3248_05600</name>
</gene>
<dbReference type="EMBL" id="JAIFRO010000005">
    <property type="protein sequence ID" value="MBX4336063.1"/>
    <property type="molecule type" value="Genomic_DNA"/>
</dbReference>
<feature type="binding site" evidence="5">
    <location>
        <position position="88"/>
    </location>
    <ligand>
        <name>3-methyl-2-oxobutanoate</name>
        <dbReference type="ChEBI" id="CHEBI:11851"/>
    </ligand>
</feature>
<evidence type="ECO:0000256" key="5">
    <source>
        <dbReference type="HAMAP-Rule" id="MF_00156"/>
    </source>
</evidence>
<dbReference type="RefSeq" id="WP_220717404.1">
    <property type="nucleotide sequence ID" value="NZ_JAIFRO010000005.1"/>
</dbReference>
<keyword evidence="5" id="KW-0479">Metal-binding</keyword>
<evidence type="ECO:0000256" key="1">
    <source>
        <dbReference type="ARBA" id="ARBA00008676"/>
    </source>
</evidence>
<comment type="caution">
    <text evidence="6">The sequence shown here is derived from an EMBL/GenBank/DDBJ whole genome shotgun (WGS) entry which is preliminary data.</text>
</comment>
<comment type="pathway">
    <text evidence="5">Cofactor biosynthesis; (R)-pantothenate biosynthesis; (R)-pantoate from 3-methyl-2-oxobutanoate: step 1/2.</text>
</comment>
<dbReference type="NCBIfam" id="TIGR00222">
    <property type="entry name" value="panB"/>
    <property type="match status" value="1"/>
</dbReference>
<keyword evidence="5" id="KW-0963">Cytoplasm</keyword>
<comment type="subcellular location">
    <subcellularLocation>
        <location evidence="5">Cytoplasm</location>
    </subcellularLocation>
</comment>
<dbReference type="PANTHER" id="PTHR20881:SF0">
    <property type="entry name" value="3-METHYL-2-OXOBUTANOATE HYDROXYMETHYLTRANSFERASE"/>
    <property type="match status" value="1"/>
</dbReference>
<feature type="binding site" evidence="5">
    <location>
        <position position="120"/>
    </location>
    <ligand>
        <name>Mg(2+)</name>
        <dbReference type="ChEBI" id="CHEBI:18420"/>
    </ligand>
</feature>
<comment type="cofactor">
    <cofactor evidence="5">
        <name>Mg(2+)</name>
        <dbReference type="ChEBI" id="CHEBI:18420"/>
    </cofactor>
    <text evidence="5">Binds 1 Mg(2+) ion per subunit.</text>
</comment>
<feature type="binding site" evidence="5">
    <location>
        <position position="88"/>
    </location>
    <ligand>
        <name>Mg(2+)</name>
        <dbReference type="ChEBI" id="CHEBI:18420"/>
    </ligand>
</feature>
<accession>A0ABS7I5D0</accession>
<dbReference type="HAMAP" id="MF_00156">
    <property type="entry name" value="PanB"/>
    <property type="match status" value="1"/>
</dbReference>